<sequence length="292" mass="34080">MAYTMEILNAKKGRKALQYRPAALDPDDISDDEYYVMSGNSDHFYNNPGLSLVYSQLIKDSNNLDTNKTKPGTTERPLNAIQNTILFGTSADFTAEKNDFEDDFKRETILESVVQENIRKIVEKIKEKGLKIGRQTGNYEMFIGNASDKGKKKKTKVNKGKGKEDEKNDREKNVKREENEERNQRNQPDKKKAYLKSRMDDYSESESLENYTVDYNPASKEDNLDSFRAADDRNSRSSSRFASNRNYNDKYSRSFTDRHKKSDKYNAYKDQKQKKKRPGKWAREQKRKSQPY</sequence>
<reference evidence="2 3" key="1">
    <citation type="submission" date="2016-11" db="EMBL/GenBank/DDBJ databases">
        <title>The macronuclear genome of Stentor coeruleus: a giant cell with tiny introns.</title>
        <authorList>
            <person name="Slabodnick M."/>
            <person name="Ruby J.G."/>
            <person name="Reiff S.B."/>
            <person name="Swart E.C."/>
            <person name="Gosai S."/>
            <person name="Prabakaran S."/>
            <person name="Witkowska E."/>
            <person name="Larue G.E."/>
            <person name="Fisher S."/>
            <person name="Freeman R.M."/>
            <person name="Gunawardena J."/>
            <person name="Chu W."/>
            <person name="Stover N.A."/>
            <person name="Gregory B.D."/>
            <person name="Nowacki M."/>
            <person name="Derisi J."/>
            <person name="Roy S.W."/>
            <person name="Marshall W.F."/>
            <person name="Sood P."/>
        </authorList>
    </citation>
    <scope>NUCLEOTIDE SEQUENCE [LARGE SCALE GENOMIC DNA]</scope>
    <source>
        <strain evidence="2">WM001</strain>
    </source>
</reference>
<keyword evidence="3" id="KW-1185">Reference proteome</keyword>
<dbReference type="EMBL" id="MPUH01000748">
    <property type="protein sequence ID" value="OMJ74480.1"/>
    <property type="molecule type" value="Genomic_DNA"/>
</dbReference>
<feature type="compositionally biased region" description="Basic and acidic residues" evidence="1">
    <location>
        <begin position="161"/>
        <end position="201"/>
    </location>
</feature>
<feature type="compositionally biased region" description="Basic residues" evidence="1">
    <location>
        <begin position="272"/>
        <end position="292"/>
    </location>
</feature>
<evidence type="ECO:0000313" key="3">
    <source>
        <dbReference type="Proteomes" id="UP000187209"/>
    </source>
</evidence>
<name>A0A1R2BCU0_9CILI</name>
<protein>
    <submittedName>
        <fullName evidence="2">Uncharacterized protein</fullName>
    </submittedName>
</protein>
<proteinExistence type="predicted"/>
<feature type="region of interest" description="Disordered" evidence="1">
    <location>
        <begin position="148"/>
        <end position="292"/>
    </location>
</feature>
<dbReference type="Proteomes" id="UP000187209">
    <property type="component" value="Unassembled WGS sequence"/>
</dbReference>
<dbReference type="AlphaFoldDB" id="A0A1R2BCU0"/>
<accession>A0A1R2BCU0</accession>
<evidence type="ECO:0000313" key="2">
    <source>
        <dbReference type="EMBL" id="OMJ74480.1"/>
    </source>
</evidence>
<organism evidence="2 3">
    <name type="scientific">Stentor coeruleus</name>
    <dbReference type="NCBI Taxonomy" id="5963"/>
    <lineage>
        <taxon>Eukaryota</taxon>
        <taxon>Sar</taxon>
        <taxon>Alveolata</taxon>
        <taxon>Ciliophora</taxon>
        <taxon>Postciliodesmatophora</taxon>
        <taxon>Heterotrichea</taxon>
        <taxon>Heterotrichida</taxon>
        <taxon>Stentoridae</taxon>
        <taxon>Stentor</taxon>
    </lineage>
</organism>
<feature type="compositionally biased region" description="Low complexity" evidence="1">
    <location>
        <begin position="236"/>
        <end position="246"/>
    </location>
</feature>
<feature type="compositionally biased region" description="Basic and acidic residues" evidence="1">
    <location>
        <begin position="247"/>
        <end position="257"/>
    </location>
</feature>
<comment type="caution">
    <text evidence="2">The sequence shown here is derived from an EMBL/GenBank/DDBJ whole genome shotgun (WGS) entry which is preliminary data.</text>
</comment>
<feature type="compositionally biased region" description="Basic residues" evidence="1">
    <location>
        <begin position="150"/>
        <end position="160"/>
    </location>
</feature>
<evidence type="ECO:0000256" key="1">
    <source>
        <dbReference type="SAM" id="MobiDB-lite"/>
    </source>
</evidence>
<feature type="compositionally biased region" description="Basic and acidic residues" evidence="1">
    <location>
        <begin position="219"/>
        <end position="235"/>
    </location>
</feature>
<gene>
    <name evidence="2" type="ORF">SteCoe_26581</name>
</gene>